<organism evidence="2 3">
    <name type="scientific">Seminavis robusta</name>
    <dbReference type="NCBI Taxonomy" id="568900"/>
    <lineage>
        <taxon>Eukaryota</taxon>
        <taxon>Sar</taxon>
        <taxon>Stramenopiles</taxon>
        <taxon>Ochrophyta</taxon>
        <taxon>Bacillariophyta</taxon>
        <taxon>Bacillariophyceae</taxon>
        <taxon>Bacillariophycidae</taxon>
        <taxon>Naviculales</taxon>
        <taxon>Naviculaceae</taxon>
        <taxon>Seminavis</taxon>
    </lineage>
</organism>
<dbReference type="OrthoDB" id="47237at2759"/>
<evidence type="ECO:0000313" key="3">
    <source>
        <dbReference type="Proteomes" id="UP001153069"/>
    </source>
</evidence>
<evidence type="ECO:0000256" key="1">
    <source>
        <dbReference type="SAM" id="MobiDB-lite"/>
    </source>
</evidence>
<gene>
    <name evidence="2" type="ORF">SEMRO_387_G132100.1</name>
</gene>
<comment type="caution">
    <text evidence="2">The sequence shown here is derived from an EMBL/GenBank/DDBJ whole genome shotgun (WGS) entry which is preliminary data.</text>
</comment>
<sequence>MEREGLVYKALEVYRNIPEWGETYLSREECLIAVGMNANDAGSEAARKQFDRRRTGMEQRYGRPELPDTIEANTKRAVFLWQRIVEIPSTGRKLTQAYAMELAGFSKENRKAGAQYMKVSRAIKTFQKKQAQQTAPVDDVPPENPVPAAPAPAARVPTAAAVRPTGRVPTAAASRFTGPVLEVEFDDSSDALLSPISAIEEPNAAVVTFDEDKEEASFFNTPPNFHNTQMNLLFDEVYCGNSLSTAPTTKPSNSSIKSNVEWKGARKPQGSVRSAVSHLTTSTDTRRTSKAAQIERQSRREIDNIRKSIFKAATVIYNAVRLNENTLSIFKSAEAVATTFNNLIGIDSNCKDRSNREQMKSAVGEILNGKRRAEGLPDMNDARFYRRIEEEICHLQDLTKADSRESLRVLWLTYQSQLRHYENWEHHAVDLGFARELTEDERPAEDGYIVWHPDRLSHVLQFDEMNLALEGTDASIGGRESLIPSASRMKAKYGFNEERYHNVPFAMNPKGGMTGDMLYEYFVRCVLPLYPQSADNADGRVLVKLDSGPGRHNCKWLAKLRSVGFHSYPGMPNGTSTGQELDQMFGYLKKLIYDNRNKLWASRFRLEGEAAALSMSDIGVIIFGGVVTLTDGSKLELVNAFSEAMDANHIHKAMDKCGYCPSTRSTLTSSQIRHEVVETEDGDIDAEADPYGSLLDELERQNREACRALEIAGYELADTLRRSINRVTENQVRGRASSVTLPNTRERQDAIMKVSTAGGWFHVTNGGGPMTCDDALIAFARKDQEKQVKELEKKKKVFMAYENIAAAAKELMESRRDFSKWRKPELQLAIQWKQGPTPTAPNNEKTDGKKDGLVALWRNKYNEIQAPTDEWTEADEDRLEDLRNGEIECFETATGLKHCFETEDEGIALRILSFNKQRRKKVLLRVIEQLQEGEWDDIQIDVP</sequence>
<keyword evidence="3" id="KW-1185">Reference proteome</keyword>
<feature type="region of interest" description="Disordered" evidence="1">
    <location>
        <begin position="263"/>
        <end position="290"/>
    </location>
</feature>
<name>A0A9N8DYW3_9STRA</name>
<feature type="region of interest" description="Disordered" evidence="1">
    <location>
        <begin position="129"/>
        <end position="155"/>
    </location>
</feature>
<proteinExistence type="predicted"/>
<accession>A0A9N8DYW3</accession>
<feature type="compositionally biased region" description="Low complexity" evidence="1">
    <location>
        <begin position="129"/>
        <end position="138"/>
    </location>
</feature>
<dbReference type="Proteomes" id="UP001153069">
    <property type="component" value="Unassembled WGS sequence"/>
</dbReference>
<protein>
    <submittedName>
        <fullName evidence="2">Uncharacterized protein</fullName>
    </submittedName>
</protein>
<dbReference type="EMBL" id="CAICTM010000386">
    <property type="protein sequence ID" value="CAB9509371.1"/>
    <property type="molecule type" value="Genomic_DNA"/>
</dbReference>
<evidence type="ECO:0000313" key="2">
    <source>
        <dbReference type="EMBL" id="CAB9509371.1"/>
    </source>
</evidence>
<reference evidence="2" key="1">
    <citation type="submission" date="2020-06" db="EMBL/GenBank/DDBJ databases">
        <authorList>
            <consortium name="Plant Systems Biology data submission"/>
        </authorList>
    </citation>
    <scope>NUCLEOTIDE SEQUENCE</scope>
    <source>
        <strain evidence="2">D6</strain>
    </source>
</reference>
<feature type="compositionally biased region" description="Polar residues" evidence="1">
    <location>
        <begin position="271"/>
        <end position="283"/>
    </location>
</feature>
<dbReference type="AlphaFoldDB" id="A0A9N8DYW3"/>